<evidence type="ECO:0000313" key="2">
    <source>
        <dbReference type="Proteomes" id="UP001165367"/>
    </source>
</evidence>
<evidence type="ECO:0000313" key="1">
    <source>
        <dbReference type="EMBL" id="MCG2615222.1"/>
    </source>
</evidence>
<gene>
    <name evidence="1" type="ORF">LZZ85_13055</name>
</gene>
<proteinExistence type="predicted"/>
<keyword evidence="2" id="KW-1185">Reference proteome</keyword>
<dbReference type="RefSeq" id="WP_237872375.1">
    <property type="nucleotide sequence ID" value="NZ_JAKLTR010000007.1"/>
</dbReference>
<dbReference type="Proteomes" id="UP001165367">
    <property type="component" value="Unassembled WGS sequence"/>
</dbReference>
<sequence>MRFDVEKAQIEIRGGACAIISCNLLFVTDRWINSPEYRCFNFPVRGNKLIIPHFETLSASIVDNMTRKIRKFSGVTLRTINDFTGMLLICVFSELEVHDTVIVGLAGLGPLSIEFSIELAKKYLSTNRTKRIVFVDLSQGSDDLKLTLL</sequence>
<name>A0ABS9KSB3_9BACT</name>
<reference evidence="1" key="1">
    <citation type="submission" date="2022-01" db="EMBL/GenBank/DDBJ databases">
        <authorList>
            <person name="Jo J.-H."/>
            <person name="Im W.-T."/>
        </authorList>
    </citation>
    <scope>NUCLEOTIDE SEQUENCE</scope>
    <source>
        <strain evidence="1">NA20</strain>
    </source>
</reference>
<organism evidence="1 2">
    <name type="scientific">Terrimonas ginsenosidimutans</name>
    <dbReference type="NCBI Taxonomy" id="2908004"/>
    <lineage>
        <taxon>Bacteria</taxon>
        <taxon>Pseudomonadati</taxon>
        <taxon>Bacteroidota</taxon>
        <taxon>Chitinophagia</taxon>
        <taxon>Chitinophagales</taxon>
        <taxon>Chitinophagaceae</taxon>
        <taxon>Terrimonas</taxon>
    </lineage>
</organism>
<comment type="caution">
    <text evidence="1">The sequence shown here is derived from an EMBL/GenBank/DDBJ whole genome shotgun (WGS) entry which is preliminary data.</text>
</comment>
<accession>A0ABS9KSB3</accession>
<dbReference type="EMBL" id="JAKLTR010000007">
    <property type="protein sequence ID" value="MCG2615222.1"/>
    <property type="molecule type" value="Genomic_DNA"/>
</dbReference>
<protein>
    <submittedName>
        <fullName evidence="1">Uncharacterized protein</fullName>
    </submittedName>
</protein>